<dbReference type="Proteomes" id="UP000177798">
    <property type="component" value="Chromosome 15"/>
</dbReference>
<dbReference type="EMBL" id="CP017828">
    <property type="protein sequence ID" value="APA15573.1"/>
    <property type="molecule type" value="Genomic_DNA"/>
</dbReference>
<dbReference type="OrthoDB" id="184880at2759"/>
<name>A0A1D9QLW2_SCLS1</name>
<sequence length="126" mass="14335">MDIKQAIPLSKQSKYDLIHLRLIAAGIASTEWELVVHSIIQLLKPGGEIQWKECTWADVQHISGSIQSSVHTTRLMGSRFKIGLKDKFSYGWKMLPQIFQNKGLVKLEEDIVSSDRSCGHENYSHK</sequence>
<dbReference type="VEuPathDB" id="FungiDB:sscle_15g103430"/>
<evidence type="ECO:0000313" key="1">
    <source>
        <dbReference type="EMBL" id="APA15573.1"/>
    </source>
</evidence>
<dbReference type="RefSeq" id="XP_001585653.1">
    <property type="nucleotide sequence ID" value="XM_001585603.1"/>
</dbReference>
<evidence type="ECO:0000313" key="2">
    <source>
        <dbReference type="Proteomes" id="UP000177798"/>
    </source>
</evidence>
<reference evidence="2" key="1">
    <citation type="journal article" date="2017" name="Genome Biol. Evol.">
        <title>The complete genome sequence of the phytopathogenic fungus Sclerotinia sclerotiorum reveals insights into the genome architecture of broad host range pathogens.</title>
        <authorList>
            <person name="Derbyshire M."/>
            <person name="Denton-Giles M."/>
            <person name="Hegedus D."/>
            <person name="Seifbarghy S."/>
            <person name="Rollins J."/>
            <person name="van Kan J."/>
            <person name="Seidl M.F."/>
            <person name="Faino L."/>
            <person name="Mbengue M."/>
            <person name="Navaud O."/>
            <person name="Raffaele S."/>
            <person name="Hammond-Kosack K."/>
            <person name="Heard S."/>
            <person name="Oliver R."/>
        </authorList>
    </citation>
    <scope>NUCLEOTIDE SEQUENCE [LARGE SCALE GENOMIC DNA]</scope>
    <source>
        <strain evidence="2">ATCC 18683 / 1980 / Ss-1</strain>
    </source>
</reference>
<evidence type="ECO:0008006" key="3">
    <source>
        <dbReference type="Google" id="ProtNLM"/>
    </source>
</evidence>
<proteinExistence type="predicted"/>
<dbReference type="KEGG" id="ssl:SS1G_13537"/>
<gene>
    <name evidence="1" type="ORF">sscle_15g103430</name>
</gene>
<dbReference type="AlphaFoldDB" id="A0A1D9QLW2"/>
<accession>A0A1D9QLW2</accession>
<organism evidence="1 2">
    <name type="scientific">Sclerotinia sclerotiorum (strain ATCC 18683 / 1980 / Ss-1)</name>
    <name type="common">White mold</name>
    <name type="synonym">Whetzelinia sclerotiorum</name>
    <dbReference type="NCBI Taxonomy" id="665079"/>
    <lineage>
        <taxon>Eukaryota</taxon>
        <taxon>Fungi</taxon>
        <taxon>Dikarya</taxon>
        <taxon>Ascomycota</taxon>
        <taxon>Pezizomycotina</taxon>
        <taxon>Leotiomycetes</taxon>
        <taxon>Helotiales</taxon>
        <taxon>Sclerotiniaceae</taxon>
        <taxon>Sclerotinia</taxon>
    </lineage>
</organism>
<protein>
    <recommendedName>
        <fullName evidence="3">Methyltransferase type 11 domain-containing protein</fullName>
    </recommendedName>
</protein>